<dbReference type="OrthoDB" id="2186770at2759"/>
<dbReference type="PANTHER" id="PTHR14513:SF0">
    <property type="entry name" value="PROTECTION OF TELOMERES PROTEIN 1"/>
    <property type="match status" value="1"/>
</dbReference>
<dbReference type="GO" id="GO:0010521">
    <property type="term" value="F:telomerase inhibitor activity"/>
    <property type="evidence" value="ECO:0007669"/>
    <property type="project" value="TreeGrafter"/>
</dbReference>
<dbReference type="InParanoid" id="C1E6S2"/>
<dbReference type="GO" id="GO:0032210">
    <property type="term" value="P:regulation of telomere maintenance via telomerase"/>
    <property type="evidence" value="ECO:0007669"/>
    <property type="project" value="TreeGrafter"/>
</dbReference>
<dbReference type="Proteomes" id="UP000002009">
    <property type="component" value="Chromosome 5"/>
</dbReference>
<dbReference type="RefSeq" id="XP_002502595.1">
    <property type="nucleotide sequence ID" value="XM_002502549.1"/>
</dbReference>
<gene>
    <name evidence="1" type="ORF">MICPUN_100642</name>
</gene>
<evidence type="ECO:0008006" key="3">
    <source>
        <dbReference type="Google" id="ProtNLM"/>
    </source>
</evidence>
<dbReference type="EMBL" id="CP001326">
    <property type="protein sequence ID" value="ACO63853.1"/>
    <property type="molecule type" value="Genomic_DNA"/>
</dbReference>
<reference evidence="1 2" key="1">
    <citation type="journal article" date="2009" name="Science">
        <title>Green evolution and dynamic adaptations revealed by genomes of the marine picoeukaryotes Micromonas.</title>
        <authorList>
            <person name="Worden A.Z."/>
            <person name="Lee J.H."/>
            <person name="Mock T."/>
            <person name="Rouze P."/>
            <person name="Simmons M.P."/>
            <person name="Aerts A.L."/>
            <person name="Allen A.E."/>
            <person name="Cuvelier M.L."/>
            <person name="Derelle E."/>
            <person name="Everett M.V."/>
            <person name="Foulon E."/>
            <person name="Grimwood J."/>
            <person name="Gundlach H."/>
            <person name="Henrissat B."/>
            <person name="Napoli C."/>
            <person name="McDonald S.M."/>
            <person name="Parker M.S."/>
            <person name="Rombauts S."/>
            <person name="Salamov A."/>
            <person name="Von Dassow P."/>
            <person name="Badger J.H."/>
            <person name="Coutinho P.M."/>
            <person name="Demir E."/>
            <person name="Dubchak I."/>
            <person name="Gentemann C."/>
            <person name="Eikrem W."/>
            <person name="Gready J.E."/>
            <person name="John U."/>
            <person name="Lanier W."/>
            <person name="Lindquist E.A."/>
            <person name="Lucas S."/>
            <person name="Mayer K.F."/>
            <person name="Moreau H."/>
            <person name="Not F."/>
            <person name="Otillar R."/>
            <person name="Panaud O."/>
            <person name="Pangilinan J."/>
            <person name="Paulsen I."/>
            <person name="Piegu B."/>
            <person name="Poliakov A."/>
            <person name="Robbens S."/>
            <person name="Schmutz J."/>
            <person name="Toulza E."/>
            <person name="Wyss T."/>
            <person name="Zelensky A."/>
            <person name="Zhou K."/>
            <person name="Armbrust E.V."/>
            <person name="Bhattacharya D."/>
            <person name="Goodenough U.W."/>
            <person name="Van de Peer Y."/>
            <person name="Grigoriev I.V."/>
        </authorList>
    </citation>
    <scope>NUCLEOTIDE SEQUENCE [LARGE SCALE GENOMIC DNA]</scope>
    <source>
        <strain evidence="2">RCC299 / NOUM17</strain>
    </source>
</reference>
<dbReference type="GO" id="GO:0000783">
    <property type="term" value="C:nuclear telomere cap complex"/>
    <property type="evidence" value="ECO:0007669"/>
    <property type="project" value="TreeGrafter"/>
</dbReference>
<evidence type="ECO:0000313" key="1">
    <source>
        <dbReference type="EMBL" id="ACO63853.1"/>
    </source>
</evidence>
<dbReference type="STRING" id="296587.C1E6S2"/>
<dbReference type="InterPro" id="IPR028389">
    <property type="entry name" value="POT1"/>
</dbReference>
<name>C1E6S2_MICCC</name>
<dbReference type="GO" id="GO:0098505">
    <property type="term" value="F:G-rich strand telomeric DNA binding"/>
    <property type="evidence" value="ECO:0007669"/>
    <property type="project" value="TreeGrafter"/>
</dbReference>
<dbReference type="PANTHER" id="PTHR14513">
    <property type="entry name" value="PROTECTION OF TELOMERES 1"/>
    <property type="match status" value="1"/>
</dbReference>
<organism evidence="1 2">
    <name type="scientific">Micromonas commoda (strain RCC299 / NOUM17 / CCMP2709)</name>
    <name type="common">Picoplanktonic green alga</name>
    <dbReference type="NCBI Taxonomy" id="296587"/>
    <lineage>
        <taxon>Eukaryota</taxon>
        <taxon>Viridiplantae</taxon>
        <taxon>Chlorophyta</taxon>
        <taxon>Mamiellophyceae</taxon>
        <taxon>Mamiellales</taxon>
        <taxon>Mamiellaceae</taxon>
        <taxon>Micromonas</taxon>
    </lineage>
</organism>
<dbReference type="AlphaFoldDB" id="C1E6S2"/>
<accession>C1E6S2</accession>
<dbReference type="SUPFAM" id="SSF50249">
    <property type="entry name" value="Nucleic acid-binding proteins"/>
    <property type="match status" value="1"/>
</dbReference>
<protein>
    <recommendedName>
        <fullName evidence="3">Protection of telomeres protein 1 ssDNA-binding domain-containing protein</fullName>
    </recommendedName>
</protein>
<sequence length="419" mass="47187">MAGGFSRCQFCVFDSRVADGVENESFEPYQRSSASFTFDSVNDKERIQGLRRYLASIGGENALVDDTFSIPITRITMMKNYDLHVKVLDVVRDKGKVTLVVWDGSDARPFVPGTNLNDAPGDGNTCHYWMPCGQDFPVENGTFAGETKPPGLGTAFPVLLRQFDIDAEDLPEKGQWIRLRQLSSWVKNGQLQGLFVQSSKWAPAEPNQAWLTASRERDARRQVSLWANEQVGATNGNNGQPQGSGAFEMPGQVPFGLTRTMHENQPLRSIREILMAPAPNRHRCLVRIIQHFPKDVHDLCAESVEPPAAKRKKGAKGKSAEEDKKWTKWEWNLRLLIEDATGKMTVNVAPEDGREFFPHIEPCDLWDKDGVFVKLEKTMRALTVKEDRVPGEGWVQMCVMSYVGEDGRRHHRLFGTRVL</sequence>
<dbReference type="GeneID" id="8243513"/>
<dbReference type="FunCoup" id="C1E6S2">
    <property type="interactions" value="42"/>
</dbReference>
<keyword evidence="2" id="KW-1185">Reference proteome</keyword>
<dbReference type="GO" id="GO:0016233">
    <property type="term" value="P:telomere capping"/>
    <property type="evidence" value="ECO:0007669"/>
    <property type="project" value="TreeGrafter"/>
</dbReference>
<dbReference type="InterPro" id="IPR012340">
    <property type="entry name" value="NA-bd_OB-fold"/>
</dbReference>
<proteinExistence type="predicted"/>
<dbReference type="KEGG" id="mis:MICPUN_100642"/>
<evidence type="ECO:0000313" key="2">
    <source>
        <dbReference type="Proteomes" id="UP000002009"/>
    </source>
</evidence>